<proteinExistence type="predicted"/>
<dbReference type="STRING" id="502779.C1HBY1"/>
<protein>
    <recommendedName>
        <fullName evidence="2">Fungal-type protein kinase domain-containing protein</fullName>
    </recommendedName>
</protein>
<dbReference type="AlphaFoldDB" id="C1HBY1"/>
<dbReference type="eggNOG" id="ENOG502S5WB">
    <property type="taxonomic scope" value="Eukaryota"/>
</dbReference>
<organism evidence="3 4">
    <name type="scientific">Paracoccidioides lutzii (strain ATCC MYA-826 / Pb01)</name>
    <name type="common">Paracoccidioides brasiliensis</name>
    <dbReference type="NCBI Taxonomy" id="502779"/>
    <lineage>
        <taxon>Eukaryota</taxon>
        <taxon>Fungi</taxon>
        <taxon>Dikarya</taxon>
        <taxon>Ascomycota</taxon>
        <taxon>Pezizomycotina</taxon>
        <taxon>Eurotiomycetes</taxon>
        <taxon>Eurotiomycetidae</taxon>
        <taxon>Onygenales</taxon>
        <taxon>Ajellomycetaceae</taxon>
        <taxon>Paracoccidioides</taxon>
    </lineage>
</organism>
<sequence>MFNEGPGQPKLLRSKNQKTGRRTEVPPLNRGSPSFENRQFSLWKPLFKPDEVADEQELPAWFYRLHALTIKEDRDVTPEDFVEDLSSLSGLSFDSEANCGGAGLGRDKRVKAALLDRNDLLIVDTALPPPPMRRRVVAQEYGKPIYCSSSRAALLAGLHTDNNNPSWRAFLIDLDLAIKKRRDESLGAQGKTGTRAFMAIGVLYGGKHSFMHDMESFFSVLFWICIHYYGPNKGKEAEHLEKWNYMETEELAQAKKGLLMMRKAVATPIANFSDNAQDLWPPDLPLDAPLIPKNRVDSPEKRTPRFHLI</sequence>
<evidence type="ECO:0000313" key="4">
    <source>
        <dbReference type="Proteomes" id="UP000002059"/>
    </source>
</evidence>
<name>C1HBY1_PARBA</name>
<dbReference type="VEuPathDB" id="FungiDB:PAAG_08272"/>
<dbReference type="KEGG" id="pbl:PAAG_08272"/>
<dbReference type="PANTHER" id="PTHR38248:SF2">
    <property type="entry name" value="FUNK1 11"/>
    <property type="match status" value="1"/>
</dbReference>
<feature type="region of interest" description="Disordered" evidence="1">
    <location>
        <begin position="1"/>
        <end position="33"/>
    </location>
</feature>
<dbReference type="EMBL" id="KN294022">
    <property type="protein sequence ID" value="EEH38545.2"/>
    <property type="molecule type" value="Genomic_DNA"/>
</dbReference>
<reference evidence="3 4" key="1">
    <citation type="journal article" date="2011" name="PLoS Genet.">
        <title>Comparative genomic analysis of human fungal pathogens causing paracoccidioidomycosis.</title>
        <authorList>
            <person name="Desjardins C.A."/>
            <person name="Champion M.D."/>
            <person name="Holder J.W."/>
            <person name="Muszewska A."/>
            <person name="Goldberg J."/>
            <person name="Bailao A.M."/>
            <person name="Brigido M.M."/>
            <person name="Ferreira M.E."/>
            <person name="Garcia A.M."/>
            <person name="Grynberg M."/>
            <person name="Gujja S."/>
            <person name="Heiman D.I."/>
            <person name="Henn M.R."/>
            <person name="Kodira C.D."/>
            <person name="Leon-Narvaez H."/>
            <person name="Longo L.V."/>
            <person name="Ma L.J."/>
            <person name="Malavazi I."/>
            <person name="Matsuo A.L."/>
            <person name="Morais F.V."/>
            <person name="Pereira M."/>
            <person name="Rodriguez-Brito S."/>
            <person name="Sakthikumar S."/>
            <person name="Salem-Izacc S.M."/>
            <person name="Sykes S.M."/>
            <person name="Teixeira M.M."/>
            <person name="Vallejo M.C."/>
            <person name="Walter M.E."/>
            <person name="Yandava C."/>
            <person name="Young S."/>
            <person name="Zeng Q."/>
            <person name="Zucker J."/>
            <person name="Felipe M.S."/>
            <person name="Goldman G.H."/>
            <person name="Haas B.J."/>
            <person name="McEwen J.G."/>
            <person name="Nino-Vega G."/>
            <person name="Puccia R."/>
            <person name="San-Blas G."/>
            <person name="Soares C.M."/>
            <person name="Birren B.W."/>
            <person name="Cuomo C.A."/>
        </authorList>
    </citation>
    <scope>NUCLEOTIDE SEQUENCE [LARGE SCALE GENOMIC DNA]</scope>
    <source>
        <strain evidence="4">ATCC MYA-826 / Pb01</strain>
    </source>
</reference>
<dbReference type="Pfam" id="PF17667">
    <property type="entry name" value="Pkinase_fungal"/>
    <property type="match status" value="1"/>
</dbReference>
<dbReference type="OrthoDB" id="4188416at2759"/>
<evidence type="ECO:0000313" key="3">
    <source>
        <dbReference type="EMBL" id="EEH38545.2"/>
    </source>
</evidence>
<dbReference type="RefSeq" id="XP_015701130.1">
    <property type="nucleotide sequence ID" value="XM_015846466.1"/>
</dbReference>
<dbReference type="InterPro" id="IPR011009">
    <property type="entry name" value="Kinase-like_dom_sf"/>
</dbReference>
<dbReference type="HOGENOM" id="CLU_900461_0_0_1"/>
<feature type="domain" description="Fungal-type protein kinase" evidence="2">
    <location>
        <begin position="161"/>
        <end position="225"/>
    </location>
</feature>
<dbReference type="Proteomes" id="UP000002059">
    <property type="component" value="Partially assembled WGS sequence"/>
</dbReference>
<keyword evidence="4" id="KW-1185">Reference proteome</keyword>
<dbReference type="PANTHER" id="PTHR38248">
    <property type="entry name" value="FUNK1 6"/>
    <property type="match status" value="1"/>
</dbReference>
<dbReference type="SUPFAM" id="SSF56112">
    <property type="entry name" value="Protein kinase-like (PK-like)"/>
    <property type="match status" value="1"/>
</dbReference>
<accession>C1HBY1</accession>
<evidence type="ECO:0000256" key="1">
    <source>
        <dbReference type="SAM" id="MobiDB-lite"/>
    </source>
</evidence>
<dbReference type="GeneID" id="9093021"/>
<dbReference type="InterPro" id="IPR040976">
    <property type="entry name" value="Pkinase_fungal"/>
</dbReference>
<dbReference type="Gene3D" id="1.10.510.10">
    <property type="entry name" value="Transferase(Phosphotransferase) domain 1"/>
    <property type="match status" value="1"/>
</dbReference>
<evidence type="ECO:0000259" key="2">
    <source>
        <dbReference type="Pfam" id="PF17667"/>
    </source>
</evidence>
<gene>
    <name evidence="3" type="ORF">PAAG_08272</name>
</gene>